<evidence type="ECO:0000256" key="2">
    <source>
        <dbReference type="ARBA" id="ARBA00022692"/>
    </source>
</evidence>
<feature type="transmembrane region" description="Helical" evidence="10">
    <location>
        <begin position="190"/>
        <end position="211"/>
    </location>
</feature>
<dbReference type="PANTHER" id="PTHR11506:SF2">
    <property type="entry name" value="MACROSIALIN"/>
    <property type="match status" value="1"/>
</dbReference>
<keyword evidence="8" id="KW-0458">Lysosome</keyword>
<evidence type="ECO:0000256" key="5">
    <source>
        <dbReference type="ARBA" id="ARBA00022989"/>
    </source>
</evidence>
<evidence type="ECO:0000259" key="11">
    <source>
        <dbReference type="Pfam" id="PF01299"/>
    </source>
</evidence>
<dbReference type="GO" id="GO:0031902">
    <property type="term" value="C:late endosome membrane"/>
    <property type="evidence" value="ECO:0007669"/>
    <property type="project" value="TreeGrafter"/>
</dbReference>
<evidence type="ECO:0000256" key="1">
    <source>
        <dbReference type="ARBA" id="ARBA00004530"/>
    </source>
</evidence>
<dbReference type="Gene3D" id="2.40.160.110">
    <property type="match status" value="1"/>
</dbReference>
<dbReference type="InterPro" id="IPR002000">
    <property type="entry name" value="Lysosome-assoc_membr_glycop"/>
</dbReference>
<dbReference type="STRING" id="61819.ENSACIP00000021456"/>
<sequence>KPTTKSTTTVAPKPTTKSTTTAAPTTAPPSPTPPVGDYNLTIGDKTCLRAKVALQIRLANKTFTIQPNQTHLNGSCDETRVALYFNFSQGFINFNFTRDVGNKTVYVDAVGFTLNYPLTRGHARYSGSNTSLHLFPAKIGHSYSCKSDSLYMGKGLYLDITNDQMQAFNLTKNDFGSPDFCPADQPDYRVAIAVGVVLLVLIIVVVVAYLLSRRKRMEGYQSL</sequence>
<reference evidence="12" key="1">
    <citation type="submission" date="2025-08" db="UniProtKB">
        <authorList>
            <consortium name="Ensembl"/>
        </authorList>
    </citation>
    <scope>IDENTIFICATION</scope>
</reference>
<dbReference type="Ensembl" id="ENSACIT00000022010.1">
    <property type="protein sequence ID" value="ENSACIP00000021456.1"/>
    <property type="gene ID" value="ENSACIG00000016659.1"/>
</dbReference>
<evidence type="ECO:0000256" key="8">
    <source>
        <dbReference type="PROSITE-ProRule" id="PRU00740"/>
    </source>
</evidence>
<keyword evidence="7" id="KW-0325">Glycoprotein</keyword>
<keyword evidence="2 8" id="KW-0812">Transmembrane</keyword>
<evidence type="ECO:0000256" key="4">
    <source>
        <dbReference type="ARBA" id="ARBA00022753"/>
    </source>
</evidence>
<comment type="caution">
    <text evidence="8">Lacks conserved residue(s) required for the propagation of feature annotation.</text>
</comment>
<keyword evidence="4" id="KW-0967">Endosome</keyword>
<dbReference type="PRINTS" id="PR00336">
    <property type="entry name" value="LYSASSOCTDMP"/>
</dbReference>
<evidence type="ECO:0000256" key="7">
    <source>
        <dbReference type="ARBA" id="ARBA00023180"/>
    </source>
</evidence>
<dbReference type="AlphaFoldDB" id="A0A3Q0SEJ8"/>
<accession>A0A3Q0SEJ8</accession>
<dbReference type="PROSITE" id="PS51407">
    <property type="entry name" value="LAMP_3"/>
    <property type="match status" value="1"/>
</dbReference>
<comment type="similarity">
    <text evidence="8">Belongs to the LAMP family.</text>
</comment>
<dbReference type="GO" id="GO:0072594">
    <property type="term" value="P:establishment of protein localization to organelle"/>
    <property type="evidence" value="ECO:0007669"/>
    <property type="project" value="TreeGrafter"/>
</dbReference>
<protein>
    <recommendedName>
        <fullName evidence="11">Lysosome-associated membrane glycoprotein 2-like luminal domain-containing protein</fullName>
    </recommendedName>
</protein>
<feature type="region of interest" description="Disordered" evidence="9">
    <location>
        <begin position="1"/>
        <end position="36"/>
    </location>
</feature>
<keyword evidence="6 8" id="KW-0472">Membrane</keyword>
<dbReference type="Proteomes" id="UP000261340">
    <property type="component" value="Unplaced"/>
</dbReference>
<dbReference type="OMA" id="EYSSAYM"/>
<organism evidence="12 13">
    <name type="scientific">Amphilophus citrinellus</name>
    <name type="common">Midas cichlid</name>
    <name type="synonym">Cichlasoma citrinellum</name>
    <dbReference type="NCBI Taxonomy" id="61819"/>
    <lineage>
        <taxon>Eukaryota</taxon>
        <taxon>Metazoa</taxon>
        <taxon>Chordata</taxon>
        <taxon>Craniata</taxon>
        <taxon>Vertebrata</taxon>
        <taxon>Euteleostomi</taxon>
        <taxon>Actinopterygii</taxon>
        <taxon>Neopterygii</taxon>
        <taxon>Teleostei</taxon>
        <taxon>Neoteleostei</taxon>
        <taxon>Acanthomorphata</taxon>
        <taxon>Ovalentaria</taxon>
        <taxon>Cichlomorphae</taxon>
        <taxon>Cichliformes</taxon>
        <taxon>Cichlidae</taxon>
        <taxon>New World cichlids</taxon>
        <taxon>Cichlasomatinae</taxon>
        <taxon>Heroini</taxon>
        <taxon>Amphilophus</taxon>
    </lineage>
</organism>
<dbReference type="GO" id="GO:0005765">
    <property type="term" value="C:lysosomal membrane"/>
    <property type="evidence" value="ECO:0007669"/>
    <property type="project" value="UniProtKB-SubCell"/>
</dbReference>
<evidence type="ECO:0000256" key="10">
    <source>
        <dbReference type="SAM" id="Phobius"/>
    </source>
</evidence>
<comment type="subcellular location">
    <subcellularLocation>
        <location evidence="1">Endosome membrane</location>
        <topology evidence="1">Single-pass type I membrane protein</topology>
    </subcellularLocation>
    <subcellularLocation>
        <location evidence="8">Lysosome membrane</location>
        <topology evidence="8">Single-pass type I membrane protein</topology>
    </subcellularLocation>
</comment>
<evidence type="ECO:0000313" key="13">
    <source>
        <dbReference type="Proteomes" id="UP000261340"/>
    </source>
</evidence>
<name>A0A3Q0SEJ8_AMPCI</name>
<keyword evidence="5 10" id="KW-1133">Transmembrane helix</keyword>
<evidence type="ECO:0000256" key="9">
    <source>
        <dbReference type="SAM" id="MobiDB-lite"/>
    </source>
</evidence>
<dbReference type="Pfam" id="PF01299">
    <property type="entry name" value="Lamp2-like_luminal"/>
    <property type="match status" value="1"/>
</dbReference>
<proteinExistence type="inferred from homology"/>
<reference evidence="12" key="2">
    <citation type="submission" date="2025-09" db="UniProtKB">
        <authorList>
            <consortium name="Ensembl"/>
        </authorList>
    </citation>
    <scope>IDENTIFICATION</scope>
</reference>
<evidence type="ECO:0000256" key="6">
    <source>
        <dbReference type="ARBA" id="ARBA00023136"/>
    </source>
</evidence>
<dbReference type="GeneTree" id="ENSGT00950000182899"/>
<keyword evidence="13" id="KW-1185">Reference proteome</keyword>
<dbReference type="PANTHER" id="PTHR11506">
    <property type="entry name" value="LYSOSOME-ASSOCIATED MEMBRANE GLYCOPROTEIN"/>
    <property type="match status" value="1"/>
</dbReference>
<feature type="compositionally biased region" description="Low complexity" evidence="9">
    <location>
        <begin position="1"/>
        <end position="25"/>
    </location>
</feature>
<evidence type="ECO:0000313" key="12">
    <source>
        <dbReference type="Ensembl" id="ENSACIP00000021456.1"/>
    </source>
</evidence>
<evidence type="ECO:0000256" key="3">
    <source>
        <dbReference type="ARBA" id="ARBA00022729"/>
    </source>
</evidence>
<feature type="domain" description="Lysosome-associated membrane glycoprotein 2-like luminal" evidence="11">
    <location>
        <begin position="33"/>
        <end position="170"/>
    </location>
</feature>
<keyword evidence="3" id="KW-0732">Signal</keyword>
<dbReference type="InterPro" id="IPR048528">
    <property type="entry name" value="Lamp2-like_luminal"/>
</dbReference>
<dbReference type="GO" id="GO:0005886">
    <property type="term" value="C:plasma membrane"/>
    <property type="evidence" value="ECO:0007669"/>
    <property type="project" value="TreeGrafter"/>
</dbReference>